<dbReference type="InterPro" id="IPR036890">
    <property type="entry name" value="HATPase_C_sf"/>
</dbReference>
<evidence type="ECO:0000313" key="13">
    <source>
        <dbReference type="Proteomes" id="UP001501591"/>
    </source>
</evidence>
<dbReference type="SUPFAM" id="SSF55874">
    <property type="entry name" value="ATPase domain of HSP90 chaperone/DNA topoisomerase II/histidine kinase"/>
    <property type="match status" value="1"/>
</dbReference>
<feature type="transmembrane region" description="Helical" evidence="9">
    <location>
        <begin position="233"/>
        <end position="255"/>
    </location>
</feature>
<keyword evidence="8" id="KW-0902">Two-component regulatory system</keyword>
<protein>
    <recommendedName>
        <fullName evidence="2">histidine kinase</fullName>
        <ecNumber evidence="2">2.7.13.3</ecNumber>
    </recommendedName>
</protein>
<dbReference type="InterPro" id="IPR011712">
    <property type="entry name" value="Sig_transdc_His_kin_sub3_dim/P"/>
</dbReference>
<dbReference type="Gene3D" id="1.20.5.1930">
    <property type="match status" value="1"/>
</dbReference>
<dbReference type="EC" id="2.7.13.3" evidence="2"/>
<evidence type="ECO:0000256" key="4">
    <source>
        <dbReference type="ARBA" id="ARBA00022679"/>
    </source>
</evidence>
<dbReference type="Pfam" id="PF13581">
    <property type="entry name" value="HATPase_c_2"/>
    <property type="match status" value="1"/>
</dbReference>
<feature type="transmembrane region" description="Helical" evidence="9">
    <location>
        <begin position="61"/>
        <end position="83"/>
    </location>
</feature>
<evidence type="ECO:0000259" key="11">
    <source>
        <dbReference type="Pfam" id="PF13581"/>
    </source>
</evidence>
<feature type="transmembrane region" description="Helical" evidence="9">
    <location>
        <begin position="129"/>
        <end position="149"/>
    </location>
</feature>
<feature type="transmembrane region" description="Helical" evidence="9">
    <location>
        <begin position="294"/>
        <end position="314"/>
    </location>
</feature>
<keyword evidence="9" id="KW-1133">Transmembrane helix</keyword>
<dbReference type="PANTHER" id="PTHR24421">
    <property type="entry name" value="NITRATE/NITRITE SENSOR PROTEIN NARX-RELATED"/>
    <property type="match status" value="1"/>
</dbReference>
<comment type="catalytic activity">
    <reaction evidence="1">
        <text>ATP + protein L-histidine = ADP + protein N-phospho-L-histidine.</text>
        <dbReference type="EC" id="2.7.13.3"/>
    </reaction>
</comment>
<keyword evidence="3" id="KW-0597">Phosphoprotein</keyword>
<accession>A0ABP7NH41</accession>
<name>A0ABP7NH41_9MICO</name>
<feature type="domain" description="Histidine kinase/HSP90-like ATPase" evidence="11">
    <location>
        <begin position="553"/>
        <end position="605"/>
    </location>
</feature>
<dbReference type="RefSeq" id="WP_344819697.1">
    <property type="nucleotide sequence ID" value="NZ_BAABCP010000001.1"/>
</dbReference>
<evidence type="ECO:0000256" key="9">
    <source>
        <dbReference type="SAM" id="Phobius"/>
    </source>
</evidence>
<dbReference type="EMBL" id="BAABCP010000001">
    <property type="protein sequence ID" value="GAA3944274.1"/>
    <property type="molecule type" value="Genomic_DNA"/>
</dbReference>
<dbReference type="Pfam" id="PF07730">
    <property type="entry name" value="HisKA_3"/>
    <property type="match status" value="1"/>
</dbReference>
<comment type="caution">
    <text evidence="12">The sequence shown here is derived from an EMBL/GenBank/DDBJ whole genome shotgun (WGS) entry which is preliminary data.</text>
</comment>
<dbReference type="InterPro" id="IPR003594">
    <property type="entry name" value="HATPase_dom"/>
</dbReference>
<proteinExistence type="predicted"/>
<feature type="domain" description="Signal transduction histidine kinase subgroup 3 dimerisation and phosphoacceptor" evidence="10">
    <location>
        <begin position="462"/>
        <end position="525"/>
    </location>
</feature>
<dbReference type="InterPro" id="IPR050482">
    <property type="entry name" value="Sensor_HK_TwoCompSys"/>
</dbReference>
<keyword evidence="9" id="KW-0812">Transmembrane</keyword>
<feature type="transmembrane region" description="Helical" evidence="9">
    <location>
        <begin position="267"/>
        <end position="288"/>
    </location>
</feature>
<evidence type="ECO:0000259" key="10">
    <source>
        <dbReference type="Pfam" id="PF07730"/>
    </source>
</evidence>
<feature type="transmembrane region" description="Helical" evidence="9">
    <location>
        <begin position="169"/>
        <end position="189"/>
    </location>
</feature>
<evidence type="ECO:0000256" key="5">
    <source>
        <dbReference type="ARBA" id="ARBA00022741"/>
    </source>
</evidence>
<dbReference type="Proteomes" id="UP001501591">
    <property type="component" value="Unassembled WGS sequence"/>
</dbReference>
<evidence type="ECO:0000256" key="2">
    <source>
        <dbReference type="ARBA" id="ARBA00012438"/>
    </source>
</evidence>
<keyword evidence="9" id="KW-0472">Membrane</keyword>
<evidence type="ECO:0000256" key="8">
    <source>
        <dbReference type="ARBA" id="ARBA00023012"/>
    </source>
</evidence>
<keyword evidence="5" id="KW-0547">Nucleotide-binding</keyword>
<gene>
    <name evidence="12" type="ORF">GCM10022383_22700</name>
</gene>
<keyword evidence="13" id="KW-1185">Reference proteome</keyword>
<keyword evidence="4" id="KW-0808">Transferase</keyword>
<organism evidence="12 13">
    <name type="scientific">Microbacterium soli</name>
    <dbReference type="NCBI Taxonomy" id="446075"/>
    <lineage>
        <taxon>Bacteria</taxon>
        <taxon>Bacillati</taxon>
        <taxon>Actinomycetota</taxon>
        <taxon>Actinomycetes</taxon>
        <taxon>Micrococcales</taxon>
        <taxon>Microbacteriaceae</taxon>
        <taxon>Microbacterium</taxon>
    </lineage>
</organism>
<keyword evidence="7" id="KW-0067">ATP-binding</keyword>
<dbReference type="CDD" id="cd16917">
    <property type="entry name" value="HATPase_UhpB-NarQ-NarX-like"/>
    <property type="match status" value="1"/>
</dbReference>
<evidence type="ECO:0000256" key="3">
    <source>
        <dbReference type="ARBA" id="ARBA00022553"/>
    </source>
</evidence>
<keyword evidence="6" id="KW-0418">Kinase</keyword>
<evidence type="ECO:0000256" key="7">
    <source>
        <dbReference type="ARBA" id="ARBA00022840"/>
    </source>
</evidence>
<reference evidence="13" key="1">
    <citation type="journal article" date="2019" name="Int. J. Syst. Evol. Microbiol.">
        <title>The Global Catalogue of Microorganisms (GCM) 10K type strain sequencing project: providing services to taxonomists for standard genome sequencing and annotation.</title>
        <authorList>
            <consortium name="The Broad Institute Genomics Platform"/>
            <consortium name="The Broad Institute Genome Sequencing Center for Infectious Disease"/>
            <person name="Wu L."/>
            <person name="Ma J."/>
        </authorList>
    </citation>
    <scope>NUCLEOTIDE SEQUENCE [LARGE SCALE GENOMIC DNA]</scope>
    <source>
        <strain evidence="13">JCM 17024</strain>
    </source>
</reference>
<feature type="transmembrane region" description="Helical" evidence="9">
    <location>
        <begin position="95"/>
        <end position="117"/>
    </location>
</feature>
<dbReference type="PANTHER" id="PTHR24421:SF10">
    <property type="entry name" value="NITRATE_NITRITE SENSOR PROTEIN NARQ"/>
    <property type="match status" value="1"/>
</dbReference>
<feature type="transmembrane region" description="Helical" evidence="9">
    <location>
        <begin position="31"/>
        <end position="49"/>
    </location>
</feature>
<evidence type="ECO:0000313" key="12">
    <source>
        <dbReference type="EMBL" id="GAA3944274.1"/>
    </source>
</evidence>
<evidence type="ECO:0000256" key="6">
    <source>
        <dbReference type="ARBA" id="ARBA00022777"/>
    </source>
</evidence>
<evidence type="ECO:0000256" key="1">
    <source>
        <dbReference type="ARBA" id="ARBA00000085"/>
    </source>
</evidence>
<sequence>MRRLRFGVLTALASAVIAVGALLGAMRDEPALWGIAALAGVAVGLGWVIHGVHPDSAVAPALAWSSAAVVLVAINDVLAASAATSAPLPGASVAAHWWAGAWPVNLAGAFALLLVFPDDSGRSRRFQRIVRALPWSWGTGALLVLVGLWDVPQEDGRVSAEASGSEPAVLVGMALIATSMLLAVIDLLARHRAGSAARRRQIRWLLLAGSGVMVLLIAGWGMQLADLPLAVSFSPFLFAILVLLPLAVTIAVLRHDLFDIDWILGQSIAWLSSFVISAAAFAVLVLGVTELLPSYTTVGITLAAFTAALVLLPAHRALRVGIHRLIDRENVDAVTLATRFAAQVRDGTRPPSAVTDTLRLACRDSGLRVLILEPRASEWMLPDGTPTTPDPHAPYLDIERGAERIARIELSIRTPRLRRRIAELAQPLTLALELCRLDTVLRRAAEDARAVNARLAEATAAERRRLQHDLHDAVQQRLIGIGMLVRAVQSDVSDAAAAGLERIVHELRETTEEIRRIAHGVRPSRLEDGLAAALASLRMTGPIPVDVEVCTLPELSEAQSATVYLIAAEAVTNALKHARPNRVQVRLSHQGDRLTLCVTDDGTGLVTTVPTGLTDRAVAIGGSLRVGPEPGRRGTRVTAEIPCAS</sequence>
<feature type="transmembrane region" description="Helical" evidence="9">
    <location>
        <begin position="201"/>
        <end position="221"/>
    </location>
</feature>
<dbReference type="Gene3D" id="3.30.565.10">
    <property type="entry name" value="Histidine kinase-like ATPase, C-terminal domain"/>
    <property type="match status" value="1"/>
</dbReference>